<name>A0ACC3MAI3_9PEZI</name>
<dbReference type="Proteomes" id="UP001281147">
    <property type="component" value="Unassembled WGS sequence"/>
</dbReference>
<proteinExistence type="predicted"/>
<keyword evidence="2" id="KW-1185">Reference proteome</keyword>
<evidence type="ECO:0000313" key="2">
    <source>
        <dbReference type="Proteomes" id="UP001281147"/>
    </source>
</evidence>
<gene>
    <name evidence="1" type="ORF">LTR37_020750</name>
</gene>
<sequence length="249" mass="26043">MARSKSYTADASQFTNLQLPDKIKCARCSKLKSHPSFAKNRLIDLKTHLAKGKEYDAICVLCSGGQVTELECVHCERWMGLDRFAKAQRRNPDKATCWACMENRLNPEPGGGSSSGGSGGDDDDDDSDDSEYGTVAGTFSTLSVSGSGSGGVALGSKTNGSTMTGQSSSGGVKAAPSAPSVTSSVATSSYSLPPHLRPNGPASVVSDTSSKFAKVKAKPQKMTMDAAQRVREANALEDDDITVQSSDSD</sequence>
<dbReference type="EMBL" id="JAUTXU010000387">
    <property type="protein sequence ID" value="KAK3681930.1"/>
    <property type="molecule type" value="Genomic_DNA"/>
</dbReference>
<reference evidence="1" key="1">
    <citation type="submission" date="2023-07" db="EMBL/GenBank/DDBJ databases">
        <title>Black Yeasts Isolated from many extreme environments.</title>
        <authorList>
            <person name="Coleine C."/>
            <person name="Stajich J.E."/>
            <person name="Selbmann L."/>
        </authorList>
    </citation>
    <scope>NUCLEOTIDE SEQUENCE</scope>
    <source>
        <strain evidence="1">CCFEE 5714</strain>
    </source>
</reference>
<evidence type="ECO:0000313" key="1">
    <source>
        <dbReference type="EMBL" id="KAK3681930.1"/>
    </source>
</evidence>
<protein>
    <submittedName>
        <fullName evidence="1">Uncharacterized protein</fullName>
    </submittedName>
</protein>
<comment type="caution">
    <text evidence="1">The sequence shown here is derived from an EMBL/GenBank/DDBJ whole genome shotgun (WGS) entry which is preliminary data.</text>
</comment>
<accession>A0ACC3MAI3</accession>
<organism evidence="1 2">
    <name type="scientific">Vermiconidia calcicola</name>
    <dbReference type="NCBI Taxonomy" id="1690605"/>
    <lineage>
        <taxon>Eukaryota</taxon>
        <taxon>Fungi</taxon>
        <taxon>Dikarya</taxon>
        <taxon>Ascomycota</taxon>
        <taxon>Pezizomycotina</taxon>
        <taxon>Dothideomycetes</taxon>
        <taxon>Dothideomycetidae</taxon>
        <taxon>Mycosphaerellales</taxon>
        <taxon>Extremaceae</taxon>
        <taxon>Vermiconidia</taxon>
    </lineage>
</organism>